<organism evidence="2 3">
    <name type="scientific">Armillaria gallica</name>
    <name type="common">Bulbous honey fungus</name>
    <name type="synonym">Armillaria bulbosa</name>
    <dbReference type="NCBI Taxonomy" id="47427"/>
    <lineage>
        <taxon>Eukaryota</taxon>
        <taxon>Fungi</taxon>
        <taxon>Dikarya</taxon>
        <taxon>Basidiomycota</taxon>
        <taxon>Agaricomycotina</taxon>
        <taxon>Agaricomycetes</taxon>
        <taxon>Agaricomycetidae</taxon>
        <taxon>Agaricales</taxon>
        <taxon>Marasmiineae</taxon>
        <taxon>Physalacriaceae</taxon>
        <taxon>Armillaria</taxon>
    </lineage>
</organism>
<sequence length="334" mass="37526">MAMNTNSIRDPFGLWPIDREMVDLRPYDVIHSSGAGFVAIAQGKYVIKTFYEPGEAMENELRMMLLAGDCSMAVVGRLYSNAEVVGFVTQYETCVAHAPEVFKNPRVRPELSAERKLEIIWQLCDLVDRLHKRGILHGDIKPPNLLMCSDGSLRLCDFGSAMLEAGPVVSLGSTLNYSSPSSFNLPPPPLPLPRYSKTDDLYATGMTIWEIYTGEIPYGGETDEDVVEDLIRLGIRVDLSLIDNTEVRNRIVTYLDADTIPDNIFPQPWRCIAMDLIFCRCTSTPPHTYRKLFRCQTCEREVLAECRSLYVLPTAVALPSNLTCIKCCPIQYIL</sequence>
<dbReference type="InterPro" id="IPR011009">
    <property type="entry name" value="Kinase-like_dom_sf"/>
</dbReference>
<protein>
    <submittedName>
        <fullName evidence="2">Kinase-like protein</fullName>
    </submittedName>
</protein>
<gene>
    <name evidence="2" type="ORF">ARMGADRAFT_600343</name>
</gene>
<proteinExistence type="predicted"/>
<dbReference type="PROSITE" id="PS50011">
    <property type="entry name" value="PROTEIN_KINASE_DOM"/>
    <property type="match status" value="1"/>
</dbReference>
<dbReference type="GO" id="GO:0005524">
    <property type="term" value="F:ATP binding"/>
    <property type="evidence" value="ECO:0007669"/>
    <property type="project" value="InterPro"/>
</dbReference>
<dbReference type="OrthoDB" id="1668230at2759"/>
<evidence type="ECO:0000313" key="3">
    <source>
        <dbReference type="Proteomes" id="UP000217790"/>
    </source>
</evidence>
<dbReference type="AlphaFoldDB" id="A0A2H3CNK9"/>
<dbReference type="InterPro" id="IPR051681">
    <property type="entry name" value="Ser/Thr_Kinases-Pseudokinases"/>
</dbReference>
<dbReference type="Pfam" id="PF00069">
    <property type="entry name" value="Pkinase"/>
    <property type="match status" value="1"/>
</dbReference>
<keyword evidence="2" id="KW-0418">Kinase</keyword>
<dbReference type="InterPro" id="IPR000719">
    <property type="entry name" value="Prot_kinase_dom"/>
</dbReference>
<dbReference type="STRING" id="47427.A0A2H3CNK9"/>
<keyword evidence="3" id="KW-1185">Reference proteome</keyword>
<dbReference type="PROSITE" id="PS00108">
    <property type="entry name" value="PROTEIN_KINASE_ST"/>
    <property type="match status" value="1"/>
</dbReference>
<dbReference type="SUPFAM" id="SSF56112">
    <property type="entry name" value="Protein kinase-like (PK-like)"/>
    <property type="match status" value="1"/>
</dbReference>
<dbReference type="EMBL" id="KZ293696">
    <property type="protein sequence ID" value="PBK84669.1"/>
    <property type="molecule type" value="Genomic_DNA"/>
</dbReference>
<reference evidence="3" key="1">
    <citation type="journal article" date="2017" name="Nat. Ecol. Evol.">
        <title>Genome expansion and lineage-specific genetic innovations in the forest pathogenic fungi Armillaria.</title>
        <authorList>
            <person name="Sipos G."/>
            <person name="Prasanna A.N."/>
            <person name="Walter M.C."/>
            <person name="O'Connor E."/>
            <person name="Balint B."/>
            <person name="Krizsan K."/>
            <person name="Kiss B."/>
            <person name="Hess J."/>
            <person name="Varga T."/>
            <person name="Slot J."/>
            <person name="Riley R."/>
            <person name="Boka B."/>
            <person name="Rigling D."/>
            <person name="Barry K."/>
            <person name="Lee J."/>
            <person name="Mihaltcheva S."/>
            <person name="LaButti K."/>
            <person name="Lipzen A."/>
            <person name="Waldron R."/>
            <person name="Moloney N.M."/>
            <person name="Sperisen C."/>
            <person name="Kredics L."/>
            <person name="Vagvoelgyi C."/>
            <person name="Patrignani A."/>
            <person name="Fitzpatrick D."/>
            <person name="Nagy I."/>
            <person name="Doyle S."/>
            <person name="Anderson J.B."/>
            <person name="Grigoriev I.V."/>
            <person name="Gueldener U."/>
            <person name="Muensterkoetter M."/>
            <person name="Nagy L.G."/>
        </authorList>
    </citation>
    <scope>NUCLEOTIDE SEQUENCE [LARGE SCALE GENOMIC DNA]</scope>
    <source>
        <strain evidence="3">Ar21-2</strain>
    </source>
</reference>
<dbReference type="OMA" id="QTCEREV"/>
<accession>A0A2H3CNK9</accession>
<evidence type="ECO:0000313" key="2">
    <source>
        <dbReference type="EMBL" id="PBK84669.1"/>
    </source>
</evidence>
<feature type="domain" description="Protein kinase" evidence="1">
    <location>
        <begin position="1"/>
        <end position="334"/>
    </location>
</feature>
<dbReference type="SMART" id="SM00220">
    <property type="entry name" value="S_TKc"/>
    <property type="match status" value="1"/>
</dbReference>
<evidence type="ECO:0000259" key="1">
    <source>
        <dbReference type="PROSITE" id="PS50011"/>
    </source>
</evidence>
<dbReference type="Gene3D" id="1.10.510.10">
    <property type="entry name" value="Transferase(Phosphotransferase) domain 1"/>
    <property type="match status" value="1"/>
</dbReference>
<keyword evidence="2" id="KW-0808">Transferase</keyword>
<name>A0A2H3CNK9_ARMGA</name>
<dbReference type="Proteomes" id="UP000217790">
    <property type="component" value="Unassembled WGS sequence"/>
</dbReference>
<dbReference type="GO" id="GO:0004674">
    <property type="term" value="F:protein serine/threonine kinase activity"/>
    <property type="evidence" value="ECO:0007669"/>
    <property type="project" value="TreeGrafter"/>
</dbReference>
<dbReference type="InterPro" id="IPR008271">
    <property type="entry name" value="Ser/Thr_kinase_AS"/>
</dbReference>
<dbReference type="PANTHER" id="PTHR44329">
    <property type="entry name" value="SERINE/THREONINE-PROTEIN KINASE TNNI3K-RELATED"/>
    <property type="match status" value="1"/>
</dbReference>
<dbReference type="InParanoid" id="A0A2H3CNK9"/>